<dbReference type="InterPro" id="IPR007707">
    <property type="entry name" value="TACC_C"/>
</dbReference>
<feature type="region of interest" description="Disordered" evidence="8">
    <location>
        <begin position="768"/>
        <end position="825"/>
    </location>
</feature>
<dbReference type="GO" id="GO:0007052">
    <property type="term" value="P:mitotic spindle organization"/>
    <property type="evidence" value="ECO:0007669"/>
    <property type="project" value="InterPro"/>
</dbReference>
<feature type="compositionally biased region" description="Low complexity" evidence="8">
    <location>
        <begin position="2487"/>
        <end position="2498"/>
    </location>
</feature>
<feature type="region of interest" description="Disordered" evidence="8">
    <location>
        <begin position="3200"/>
        <end position="3354"/>
    </location>
</feature>
<dbReference type="GO" id="GO:0007097">
    <property type="term" value="P:nuclear migration"/>
    <property type="evidence" value="ECO:0007669"/>
    <property type="project" value="TreeGrafter"/>
</dbReference>
<feature type="compositionally biased region" description="Basic and acidic residues" evidence="8">
    <location>
        <begin position="1202"/>
        <end position="1213"/>
    </location>
</feature>
<evidence type="ECO:0000256" key="2">
    <source>
        <dbReference type="ARBA" id="ARBA00009423"/>
    </source>
</evidence>
<protein>
    <submittedName>
        <fullName evidence="10">Uncharacterized LOC107588652</fullName>
    </submittedName>
</protein>
<feature type="compositionally biased region" description="Basic and acidic residues" evidence="8">
    <location>
        <begin position="77"/>
        <end position="91"/>
    </location>
</feature>
<feature type="compositionally biased region" description="Polar residues" evidence="8">
    <location>
        <begin position="939"/>
        <end position="951"/>
    </location>
</feature>
<dbReference type="Gene3D" id="1.20.5.1700">
    <property type="match status" value="1"/>
</dbReference>
<feature type="compositionally biased region" description="Polar residues" evidence="8">
    <location>
        <begin position="2738"/>
        <end position="2757"/>
    </location>
</feature>
<feature type="compositionally biased region" description="Acidic residues" evidence="8">
    <location>
        <begin position="3055"/>
        <end position="3064"/>
    </location>
</feature>
<dbReference type="InterPro" id="IPR039915">
    <property type="entry name" value="TACC"/>
</dbReference>
<feature type="region of interest" description="Disordered" evidence="8">
    <location>
        <begin position="1706"/>
        <end position="1747"/>
    </location>
</feature>
<feature type="compositionally biased region" description="Basic and acidic residues" evidence="8">
    <location>
        <begin position="2568"/>
        <end position="2579"/>
    </location>
</feature>
<keyword evidence="6" id="KW-0206">Cytoskeleton</keyword>
<gene>
    <name evidence="10" type="primary">tacc2</name>
</gene>
<feature type="region of interest" description="Disordered" evidence="8">
    <location>
        <begin position="59"/>
        <end position="91"/>
    </location>
</feature>
<feature type="region of interest" description="Disordered" evidence="8">
    <location>
        <begin position="846"/>
        <end position="895"/>
    </location>
</feature>
<feature type="compositionally biased region" description="Polar residues" evidence="8">
    <location>
        <begin position="441"/>
        <end position="458"/>
    </location>
</feature>
<evidence type="ECO:0000313" key="11">
    <source>
        <dbReference type="Proteomes" id="UP000472262"/>
    </source>
</evidence>
<evidence type="ECO:0000256" key="1">
    <source>
        <dbReference type="ARBA" id="ARBA00004245"/>
    </source>
</evidence>
<feature type="region of interest" description="Disordered" evidence="8">
    <location>
        <begin position="441"/>
        <end position="460"/>
    </location>
</feature>
<feature type="domain" description="Transforming acidic coiled-coil-containing protein C-terminal" evidence="9">
    <location>
        <begin position="3350"/>
        <end position="3547"/>
    </location>
</feature>
<feature type="region of interest" description="Disordered" evidence="8">
    <location>
        <begin position="2666"/>
        <end position="2812"/>
    </location>
</feature>
<feature type="compositionally biased region" description="Polar residues" evidence="8">
    <location>
        <begin position="912"/>
        <end position="927"/>
    </location>
</feature>
<dbReference type="Pfam" id="PF05010">
    <property type="entry name" value="TACC_C"/>
    <property type="match status" value="1"/>
</dbReference>
<keyword evidence="3" id="KW-0963">Cytoplasm</keyword>
<name>A0A672R8Z1_SINGR</name>
<evidence type="ECO:0000256" key="3">
    <source>
        <dbReference type="ARBA" id="ARBA00022490"/>
    </source>
</evidence>
<feature type="compositionally biased region" description="Polar residues" evidence="8">
    <location>
        <begin position="509"/>
        <end position="519"/>
    </location>
</feature>
<feature type="coiled-coil region" evidence="7">
    <location>
        <begin position="3363"/>
        <end position="3549"/>
    </location>
</feature>
<feature type="region of interest" description="Disordered" evidence="8">
    <location>
        <begin position="1026"/>
        <end position="1068"/>
    </location>
</feature>
<feature type="compositionally biased region" description="Basic and acidic residues" evidence="8">
    <location>
        <begin position="3344"/>
        <end position="3354"/>
    </location>
</feature>
<dbReference type="GO" id="GO:0021987">
    <property type="term" value="P:cerebral cortex development"/>
    <property type="evidence" value="ECO:0007669"/>
    <property type="project" value="TreeGrafter"/>
</dbReference>
<dbReference type="Proteomes" id="UP000472262">
    <property type="component" value="Unassembled WGS sequence"/>
</dbReference>
<feature type="compositionally biased region" description="Basic and acidic residues" evidence="8">
    <location>
        <begin position="1039"/>
        <end position="1068"/>
    </location>
</feature>
<feature type="region of interest" description="Disordered" evidence="8">
    <location>
        <begin position="2297"/>
        <end position="2317"/>
    </location>
</feature>
<feature type="compositionally biased region" description="Basic and acidic residues" evidence="8">
    <location>
        <begin position="3114"/>
        <end position="3124"/>
    </location>
</feature>
<feature type="region of interest" description="Disordered" evidence="8">
    <location>
        <begin position="597"/>
        <end position="645"/>
    </location>
</feature>
<feature type="region of interest" description="Disordered" evidence="8">
    <location>
        <begin position="707"/>
        <end position="743"/>
    </location>
</feature>
<comment type="subcellular location">
    <subcellularLocation>
        <location evidence="1">Cytoplasm</location>
        <location evidence="1">Cytoskeleton</location>
    </subcellularLocation>
</comment>
<accession>A0A672R8Z1</accession>
<evidence type="ECO:0000313" key="10">
    <source>
        <dbReference type="Ensembl" id="ENSSGRP00000084943.1"/>
    </source>
</evidence>
<feature type="compositionally biased region" description="Pro residues" evidence="8">
    <location>
        <begin position="2475"/>
        <end position="2486"/>
    </location>
</feature>
<dbReference type="Ensembl" id="ENSSGRT00000090452.1">
    <property type="protein sequence ID" value="ENSSGRP00000084943.1"/>
    <property type="gene ID" value="ENSSGRG00000042839.1"/>
</dbReference>
<feature type="region of interest" description="Disordered" evidence="8">
    <location>
        <begin position="1169"/>
        <end position="1213"/>
    </location>
</feature>
<feature type="compositionally biased region" description="Polar residues" evidence="8">
    <location>
        <begin position="1714"/>
        <end position="1724"/>
    </location>
</feature>
<dbReference type="GO" id="GO:0005737">
    <property type="term" value="C:cytoplasm"/>
    <property type="evidence" value="ECO:0007669"/>
    <property type="project" value="TreeGrafter"/>
</dbReference>
<dbReference type="PANTHER" id="PTHR13924:SF11">
    <property type="entry name" value="TRANSFORMING ACIDIC COILED-COIL-CONTAINING PROTEIN 2"/>
    <property type="match status" value="1"/>
</dbReference>
<feature type="compositionally biased region" description="Basic and acidic residues" evidence="8">
    <location>
        <begin position="1561"/>
        <end position="1575"/>
    </location>
</feature>
<feature type="compositionally biased region" description="Basic residues" evidence="8">
    <location>
        <begin position="2723"/>
        <end position="2737"/>
    </location>
</feature>
<dbReference type="PANTHER" id="PTHR13924">
    <property type="entry name" value="TRANSFORMING ACIDIC COILED-COIL CONTAINING PROTEIN 1/2"/>
    <property type="match status" value="1"/>
</dbReference>
<evidence type="ECO:0000256" key="8">
    <source>
        <dbReference type="SAM" id="MobiDB-lite"/>
    </source>
</evidence>
<feature type="compositionally biased region" description="Basic and acidic residues" evidence="8">
    <location>
        <begin position="2209"/>
        <end position="2219"/>
    </location>
</feature>
<dbReference type="FunFam" id="1.20.5.1700:FF:000001">
    <property type="entry name" value="Transforming acidic coiled-coil-containing protein 1 isoform 2"/>
    <property type="match status" value="1"/>
</dbReference>
<comment type="similarity">
    <text evidence="2">Belongs to the TACC family.</text>
</comment>
<proteinExistence type="inferred from homology"/>
<feature type="compositionally biased region" description="Polar residues" evidence="8">
    <location>
        <begin position="1731"/>
        <end position="1747"/>
    </location>
</feature>
<feature type="compositionally biased region" description="Basic and acidic residues" evidence="8">
    <location>
        <begin position="199"/>
        <end position="222"/>
    </location>
</feature>
<feature type="region of interest" description="Disordered" evidence="8">
    <location>
        <begin position="1561"/>
        <end position="1620"/>
    </location>
</feature>
<feature type="region of interest" description="Disordered" evidence="8">
    <location>
        <begin position="2826"/>
        <end position="3131"/>
    </location>
</feature>
<feature type="compositionally biased region" description="Low complexity" evidence="8">
    <location>
        <begin position="493"/>
        <end position="507"/>
    </location>
</feature>
<feature type="region of interest" description="Disordered" evidence="8">
    <location>
        <begin position="912"/>
        <end position="951"/>
    </location>
</feature>
<sequence length="3553" mass="388508">MQSWRDYFCKPCSASVTSPQEDMEYRMGSCIGVARSQAAVHTDKVNTLKEKCATAENGSVHTDSVKAEPQVSADEEEKLRRQEEEDKEELEFPHDLLPSIDLDLSTELNLTWGTSLGCDGDQVSAETASLAQAHLSSESQQHVPALNPLAAQMDYELQEALRECEDEMAALGISSHSDTWTAGDLDRFFSVSDEKNQTEKAEVKKDFGSSSHKPAEFHEGCHGNDGAHTNNSSAGEEGVFSFRDYVLERKQSNTCAAGAEVVKNIEDITENHSEEASQLSEAEQQTKSGIETKIDTAENIAGQQNTHTIWTGTQTTSEIDAEKETLTQDQSIQDICSLKNTLEGESSQDEDRINIIAQTTQRETGIIQETNQSSNFRQVRSSEKATQMIQNSDEIKIETHTQLISDLLACPSTYTDKHSGHTVHLEAKISIQPNIQKQVESGTHQRINGKIETNTKVGSSLDDQRQELGLPEQLSPEGKQLICSPPPEPKAHLSLAEAPPALLLDSPQGPEQNDNQDQTDGPCKSISEGETIHHNHCTTGEVKDEKNVSAVVIDFCQATTAPEHEPIGRCDLETYLLEQENGPLLGGGAGAHAPLWGNSHTLSRAGAEEKEEEESALERASAESTASTLPQTTPTMPEMIESEGEKKSGDAFQSAAIILQAAVRESAVLEVDESPSSEETLSEFIAEKGQECTSVIFPDIKCSPVQKEEATEESYSNSTESEGKGGGLPIALSPAGDKDTGTVGTKDKALVTYSSPCVLGTCDWKVERSRSKERKEESEEEGKKASEGGAQNTAHAGRVSKTEAATETCPSHRITASPTATQDQSDLIHPVTAGTAPFPLTINRINDCDSISPPPPLSHINSTKAEAQREEEANLNPSPIASGADLPGSDRSLPPAFSLENECLFAQANDQQVQSSSQTRTASCDTSVKTETQQQKQEITPTSEDTSQSTKLQVNMRDIAASCTKVEGSPKGMQSSFENQKDTTLKCQMTECASLPPLMVFESLHHPVKEASFNFKGFLSISKPALPPQTEPITGQRNTDLHGAEREHTASEDEGKDEKNGKQREKVEMTFKEPKDCREMTSTSQTQGDTTVKLGENIYVNMSRCEDDGKVTDETPDVSKGNPVSSLSAAGEITCVNESKDVVNETLEATELGKEKQENKECLNVTQITPNNTDESASTEKNSVLLPDVSPQEGRNSSPAVDGERADMTESEGFEQRHTEILLTIKEKLDESKGCGLPEASDIELTCPGNSENLVNDNREHESNPEKYTCEVESKVKTSFMSPAAAPDIDSMCPCTQPDKKSNTEQPTTISEMQFLSKADKCDDMLPYQTESQFSNEMMKSDAADAGDKTVPSLPAVETTVPAQRDLSSTTTQSTYSDARDVSVIVLKAPGPMLSHCESVNDCDISVAGPLEDCSVNCVYDSDTEIVKNITDKFNQQLDVNEERLRSQNADDLLYSVGVSTQEIAASSGNHLLTTDRPEQAGDSPLVLKNPDIVGNAKMKQNDGSKGVGALEVVRKEKSEGHLNSVYENDLCNAPTNATTENEVINNDTSKEFKHIKRGEDNKECVKETEEKFNAENETSSSQEEGIEQKNEKQGERKKQEVMPIKEQKHNKEETNLSETSCANETLNSQSALTMQQSPNDEIKCDSLLMHLEDNLATLLTEEPVQHVSDNVKMNKSVSKRFSQVMGGEQNREIVQENEVQNVKSIAEKDSKKSANTSQEQNETAAKENADQTQGENQTLINLSNLSGEKKLLDETIPRGKLQSSPMPDPGLTFEGIIKEALSCGGAEKSPPVVDHTLSAVVNASPERSHTQYPRGLSQSDLAFSQSGELRLQQNSMSAPEAMLSVSKSNILKNAETNNHANAEASEKQEKVVMYCSAEAPRSLNSTSESAALVGGYNKDVAVFNICPENEKKTIQTIDLNGGRFPVCGESTSNEIQTQSAPNLSVTASSASETSKVKRVIEATEAKEPAISASQERVSKHADCTKSQVSVDEHGNVWNEIPDTKKGSEFPVNHSSGFSVIPTLSHHEAGLKTEENCFDSVTPVDTGNTEISSDSMSDVAQMSTAGTSQIQQEKELVFQSSDCQLSTTTSSASLLQKCIKEEKQISVDQAPKDALEPNTPNSTPQSETAAWRMEQQLQHVRTCLDTENTISSMKEEDTISNDVQQREGIQEEISKQMADEEKNKAIKNDHIELSKGAEPKSSQSIIEESISKENQSKLEEQSLFSPVEAIVDNVDQQIEEVSNGSLTEMKEAVSLLYPETSICLVTDPQDSLQSPPAVNQQCSQQPTKSFIQNLRENATKKVESSSEQSPNIADYSPGDIESLLIKKTKEKDDREAIEDEVSKVSTAADVLLGSGTEQISQVIDSSDSQILSAVFVPERSDAVNSSEGSDWLRALKEAASMSQIIPEHRDESTCGSTENRPFETLRSPQTDLEFRTPTEEYFPPAPEESFPPAPEESFPPAPEESFPPALEGSFPPAPEESFPPAPEESFPPALEESFPPAPEESFPPAPEESFPPAPEESFPPAPEESFPPAPEESFPPAPEESFPPAPEESFPPAPEESFTPITKQPEEPPDCRSSDSDGAFETPESTTPVKSASPPVPPTEPPCTNSEALSQEHTASTADISASEAQDPNQLQSPSRSQSTVFDEDKPIAASGTYNLEYVIADAPGPSSRAPLTRSLSLQSGELESPGDKSSGGTSDKPIHPRAESFSIGTESAPETLRKVKKPRPGSLKKKPLSRQNSNPDHTSPKTVSSNSTPEEKKRGKPQPESPLQNQERPSSSPSPSPAGTLRRNRIKSQVESPPPLVEEVTASSISTQLQVVLPDTVPEAPTVPDEESPFPPSASYKWDPDNFENIDPFRTGGSKVANSPVLGRKADFTSVSDTPVAVEEPRASSPAKEQPINIEEQPITKRQPVRLEFDYSEDSGEAPRNTPPPKNLGKKPGAKMPIRKPKLGIKKAPPPQTEQLDNAPVPALSNDIDDIPIPKGLYNFDPNKWDDPNFNPFSSKTGVPNSPRLSRGSYNFDHGSFDGSIDPFNSSNKMGNSPPKAATFDRSNDTENDNDDIVELEDHNQNKPAKNKKKPLKTNTFRVKKSPKRTQITEPSAQEHSPDANPEPSQDHATDEEKLASSTNQIWTRYDVEVELTSDPQDLPQPTDFTAFVNENSLPAQSDVTDYEIEYMEKIGSSAPPLSVKKPSLYLKLDSVTDSPTKTSNMQDSEPNSPCTGSFEEMEAQISQGKSPVLPPRGARDSLASEKSRKRDSQSQSRTQSNERDGASPIQGPMDPSDLPLLDRLSDSPAPLSYLEPDLAETNPTAFAQKLQQREMASPGDSGVSKSSLYSRTGYIEGESPHLPRDMDHSLGIAREEIVVKEKEAMEWKRKYEESRREVEEMRRIVQEYEKTIAEMIEGEQREKTLSHHTIQQLILEKDQALADLNSVEKSLADLFRRYEKMKDVLEGFRKNEDVLKKCAQEYLSRVRKEEQRYQALKIHAEEKLDKANAEIAQVRVKAKQEQAAYQASLRKEQMKVDSLERTLEQKNKEIEELTKICDELIAKMGKS</sequence>
<evidence type="ECO:0000256" key="5">
    <source>
        <dbReference type="ARBA" id="ARBA00023054"/>
    </source>
</evidence>
<feature type="compositionally biased region" description="Pro residues" evidence="8">
    <location>
        <begin position="2443"/>
        <end position="2462"/>
    </location>
</feature>
<feature type="compositionally biased region" description="Polar residues" evidence="8">
    <location>
        <begin position="3094"/>
        <end position="3104"/>
    </location>
</feature>
<feature type="compositionally biased region" description="Low complexity" evidence="8">
    <location>
        <begin position="929"/>
        <end position="938"/>
    </location>
</feature>
<evidence type="ECO:0000259" key="9">
    <source>
        <dbReference type="Pfam" id="PF05010"/>
    </source>
</evidence>
<feature type="compositionally biased region" description="Basic residues" evidence="8">
    <location>
        <begin position="3074"/>
        <end position="3093"/>
    </location>
</feature>
<evidence type="ECO:0000256" key="6">
    <source>
        <dbReference type="ARBA" id="ARBA00023212"/>
    </source>
</evidence>
<feature type="compositionally biased region" description="Basic residues" evidence="8">
    <location>
        <begin position="2937"/>
        <end position="2954"/>
    </location>
</feature>
<feature type="compositionally biased region" description="Polar residues" evidence="8">
    <location>
        <begin position="803"/>
        <end position="825"/>
    </location>
</feature>
<feature type="compositionally biased region" description="Polar residues" evidence="8">
    <location>
        <begin position="3201"/>
        <end position="3221"/>
    </location>
</feature>
<evidence type="ECO:0000256" key="4">
    <source>
        <dbReference type="ARBA" id="ARBA00022553"/>
    </source>
</evidence>
<organism evidence="10 11">
    <name type="scientific">Sinocyclocheilus grahami</name>
    <name type="common">Dianchi golden-line fish</name>
    <name type="synonym">Barbus grahami</name>
    <dbReference type="NCBI Taxonomy" id="75366"/>
    <lineage>
        <taxon>Eukaryota</taxon>
        <taxon>Metazoa</taxon>
        <taxon>Chordata</taxon>
        <taxon>Craniata</taxon>
        <taxon>Vertebrata</taxon>
        <taxon>Euteleostomi</taxon>
        <taxon>Actinopterygii</taxon>
        <taxon>Neopterygii</taxon>
        <taxon>Teleostei</taxon>
        <taxon>Ostariophysi</taxon>
        <taxon>Cypriniformes</taxon>
        <taxon>Cyprinidae</taxon>
        <taxon>Cyprininae</taxon>
        <taxon>Sinocyclocheilus</taxon>
    </lineage>
</organism>
<dbReference type="GO" id="GO:0005856">
    <property type="term" value="C:cytoskeleton"/>
    <property type="evidence" value="ECO:0007669"/>
    <property type="project" value="UniProtKB-SubCell"/>
</dbReference>
<feature type="compositionally biased region" description="Polar residues" evidence="8">
    <location>
        <begin position="2607"/>
        <end position="2645"/>
    </location>
</feature>
<feature type="region of interest" description="Disordered" evidence="8">
    <location>
        <begin position="471"/>
        <end position="528"/>
    </location>
</feature>
<feature type="compositionally biased region" description="Low complexity" evidence="8">
    <location>
        <begin position="3280"/>
        <end position="3298"/>
    </location>
</feature>
<reference evidence="10" key="1">
    <citation type="submission" date="2025-05" db="UniProtKB">
        <authorList>
            <consortium name="Ensembl"/>
        </authorList>
    </citation>
    <scope>IDENTIFICATION</scope>
</reference>
<feature type="compositionally biased region" description="Pro residues" evidence="8">
    <location>
        <begin position="2499"/>
        <end position="2558"/>
    </location>
</feature>
<keyword evidence="5 7" id="KW-0175">Coiled coil</keyword>
<keyword evidence="4" id="KW-0597">Phosphoprotein</keyword>
<evidence type="ECO:0000256" key="7">
    <source>
        <dbReference type="SAM" id="Coils"/>
    </source>
</evidence>
<feature type="region of interest" description="Disordered" evidence="8">
    <location>
        <begin position="2195"/>
        <end position="2219"/>
    </location>
</feature>
<keyword evidence="11" id="KW-1185">Reference proteome</keyword>
<feature type="compositionally biased region" description="Polar residues" evidence="8">
    <location>
        <begin position="1169"/>
        <end position="1182"/>
    </location>
</feature>
<feature type="compositionally biased region" description="Basic and acidic residues" evidence="8">
    <location>
        <begin position="768"/>
        <end position="786"/>
    </location>
</feature>
<feature type="compositionally biased region" description="Basic and acidic residues" evidence="8">
    <location>
        <begin position="1587"/>
        <end position="1615"/>
    </location>
</feature>
<feature type="region of interest" description="Disordered" evidence="8">
    <location>
        <begin position="199"/>
        <end position="235"/>
    </location>
</feature>
<feature type="compositionally biased region" description="Polar residues" evidence="8">
    <location>
        <begin position="3000"/>
        <end position="3013"/>
    </location>
</feature>
<feature type="region of interest" description="Disordered" evidence="8">
    <location>
        <begin position="2403"/>
        <end position="2652"/>
    </location>
</feature>
<dbReference type="Ensembl" id="ENSSGRT00000090453.1">
    <property type="protein sequence ID" value="ENSSGRP00000084944.1"/>
    <property type="gene ID" value="ENSSGRG00000042839.1"/>
</dbReference>
<feature type="compositionally biased region" description="Basic and acidic residues" evidence="8">
    <location>
        <begin position="3243"/>
        <end position="3258"/>
    </location>
</feature>